<feature type="chain" id="PRO_5035168289" evidence="1">
    <location>
        <begin position="21"/>
        <end position="148"/>
    </location>
</feature>
<dbReference type="EMBL" id="BOPG01000107">
    <property type="protein sequence ID" value="GIJ64103.1"/>
    <property type="molecule type" value="Genomic_DNA"/>
</dbReference>
<sequence length="148" mass="15271">MRRIATLFITALLLLTPAGAATADPATTATVTATGLTVTARWALLADDPTAVVLVGQYSCGPFTGGVPDRGVIDMGLTQVVNGVEVRGIGYLTPTVCDGTGQWYAVELTAVGGATFRRAAARWSASGYVEGDSGMQNVSVPPTRIVIR</sequence>
<keyword evidence="3" id="KW-1185">Reference proteome</keyword>
<comment type="caution">
    <text evidence="2">The sequence shown here is derived from an EMBL/GenBank/DDBJ whole genome shotgun (WGS) entry which is preliminary data.</text>
</comment>
<dbReference type="RefSeq" id="WP_204012015.1">
    <property type="nucleotide sequence ID" value="NZ_BOPG01000107.1"/>
</dbReference>
<proteinExistence type="predicted"/>
<keyword evidence="1" id="KW-0732">Signal</keyword>
<feature type="signal peptide" evidence="1">
    <location>
        <begin position="1"/>
        <end position="20"/>
    </location>
</feature>
<gene>
    <name evidence="2" type="ORF">Vau01_116190</name>
</gene>
<dbReference type="Proteomes" id="UP000612585">
    <property type="component" value="Unassembled WGS sequence"/>
</dbReference>
<dbReference type="AlphaFoldDB" id="A0A8J3ZM66"/>
<reference evidence="2" key="1">
    <citation type="submission" date="2021-01" db="EMBL/GenBank/DDBJ databases">
        <title>Whole genome shotgun sequence of Virgisporangium aurantiacum NBRC 16421.</title>
        <authorList>
            <person name="Komaki H."/>
            <person name="Tamura T."/>
        </authorList>
    </citation>
    <scope>NUCLEOTIDE SEQUENCE</scope>
    <source>
        <strain evidence="2">NBRC 16421</strain>
    </source>
</reference>
<name>A0A8J3ZM66_9ACTN</name>
<organism evidence="2 3">
    <name type="scientific">Virgisporangium aurantiacum</name>
    <dbReference type="NCBI Taxonomy" id="175570"/>
    <lineage>
        <taxon>Bacteria</taxon>
        <taxon>Bacillati</taxon>
        <taxon>Actinomycetota</taxon>
        <taxon>Actinomycetes</taxon>
        <taxon>Micromonosporales</taxon>
        <taxon>Micromonosporaceae</taxon>
        <taxon>Virgisporangium</taxon>
    </lineage>
</organism>
<evidence type="ECO:0000313" key="2">
    <source>
        <dbReference type="EMBL" id="GIJ64103.1"/>
    </source>
</evidence>
<evidence type="ECO:0000313" key="3">
    <source>
        <dbReference type="Proteomes" id="UP000612585"/>
    </source>
</evidence>
<evidence type="ECO:0000256" key="1">
    <source>
        <dbReference type="SAM" id="SignalP"/>
    </source>
</evidence>
<protein>
    <submittedName>
        <fullName evidence="2">Uncharacterized protein</fullName>
    </submittedName>
</protein>
<accession>A0A8J3ZM66</accession>